<dbReference type="GO" id="GO:0005886">
    <property type="term" value="C:plasma membrane"/>
    <property type="evidence" value="ECO:0007669"/>
    <property type="project" value="UniProtKB-SubCell"/>
</dbReference>
<reference evidence="10" key="1">
    <citation type="submission" date="2006-01" db="EMBL/GenBank/DDBJ databases">
        <title>Genome of the cyst-dividing bacterium Ramlibacter tataouinensis.</title>
        <authorList>
            <person name="Barakat M."/>
            <person name="Ortet P."/>
            <person name="De Luca G."/>
            <person name="Jourlin-Castelli C."/>
            <person name="Ansaldi M."/>
            <person name="Py B."/>
            <person name="Fichant G."/>
            <person name="Coutinho P."/>
            <person name="Voulhoux R."/>
            <person name="Bastien O."/>
            <person name="Roy S."/>
            <person name="Marechal E."/>
            <person name="Henrissat B."/>
            <person name="Quentin Y."/>
            <person name="Noirot P."/>
            <person name="Filloux A."/>
            <person name="Mejean V."/>
            <person name="DuBow M."/>
            <person name="Barras F."/>
            <person name="Heulin T."/>
        </authorList>
    </citation>
    <scope>NUCLEOTIDE SEQUENCE [LARGE SCALE GENOMIC DNA]</scope>
    <source>
        <strain evidence="10">ATCC BAA-407 / DSM 14655 / LMG 21543 / TTB310</strain>
    </source>
</reference>
<dbReference type="STRING" id="365046.Rta_16980"/>
<dbReference type="EMBL" id="CP000245">
    <property type="protein sequence ID" value="AEG92788.1"/>
    <property type="molecule type" value="Genomic_DNA"/>
</dbReference>
<evidence type="ECO:0000313" key="10">
    <source>
        <dbReference type="Proteomes" id="UP000008385"/>
    </source>
</evidence>
<reference evidence="9 10" key="2">
    <citation type="journal article" date="2011" name="PLoS ONE">
        <title>The Cyst-Dividing Bacterium Ramlibacter tataouinensis TTB310 Genome Reveals a Well-Stocked Toolbox for Adaptation to a Desert Environment.</title>
        <authorList>
            <person name="De Luca G."/>
            <person name="Barakat M."/>
            <person name="Ortet P."/>
            <person name="Fochesato S."/>
            <person name="Jourlin-Castelli C."/>
            <person name="Ansaldi M."/>
            <person name="Py B."/>
            <person name="Fichant G."/>
            <person name="Coutinho P.M."/>
            <person name="Voulhoux R."/>
            <person name="Bastien O."/>
            <person name="Marechal E."/>
            <person name="Henrissat B."/>
            <person name="Quentin Y."/>
            <person name="Noirot P."/>
            <person name="Filloux A."/>
            <person name="Mejean V."/>
            <person name="Dubow M.S."/>
            <person name="Barras F."/>
            <person name="Barbe V."/>
            <person name="Weissenbach J."/>
            <person name="Mihalcescu I."/>
            <person name="Vermeglio A."/>
            <person name="Achouak W."/>
            <person name="Heulin T."/>
        </authorList>
    </citation>
    <scope>NUCLEOTIDE SEQUENCE [LARGE SCALE GENOMIC DNA]</scope>
    <source>
        <strain evidence="10">ATCC BAA-407 / DSM 14655 / LMG 21543 / TTB310</strain>
    </source>
</reference>
<organism evidence="9 10">
    <name type="scientific">Ramlibacter tataouinensis (strain ATCC BAA-407 / DSM 14655 / LMG 21543 / TTB310)</name>
    <dbReference type="NCBI Taxonomy" id="365046"/>
    <lineage>
        <taxon>Bacteria</taxon>
        <taxon>Pseudomonadati</taxon>
        <taxon>Pseudomonadota</taxon>
        <taxon>Betaproteobacteria</taxon>
        <taxon>Burkholderiales</taxon>
        <taxon>Comamonadaceae</taxon>
        <taxon>Ramlibacter</taxon>
    </lineage>
</organism>
<comment type="subcellular location">
    <subcellularLocation>
        <location evidence="1 7">Cell membrane</location>
        <topology evidence="1 7">Multi-pass membrane protein</topology>
    </subcellularLocation>
</comment>
<dbReference type="PANTHER" id="PTHR30353:SF15">
    <property type="entry name" value="INNER MEMBRANE PROTEIN YABI"/>
    <property type="match status" value="1"/>
</dbReference>
<dbReference type="PANTHER" id="PTHR30353">
    <property type="entry name" value="INNER MEMBRANE PROTEIN DEDA-RELATED"/>
    <property type="match status" value="1"/>
</dbReference>
<evidence type="ECO:0000256" key="6">
    <source>
        <dbReference type="ARBA" id="ARBA00023136"/>
    </source>
</evidence>
<evidence type="ECO:0000256" key="3">
    <source>
        <dbReference type="ARBA" id="ARBA00022475"/>
    </source>
</evidence>
<name>F5Y6A2_RAMTT</name>
<accession>F5Y6A2</accession>
<dbReference type="KEGG" id="rta:Rta_16980"/>
<dbReference type="HOGENOM" id="CLU_044208_4_1_4"/>
<comment type="similarity">
    <text evidence="2 7">Belongs to the DedA family.</text>
</comment>
<dbReference type="Proteomes" id="UP000008385">
    <property type="component" value="Chromosome"/>
</dbReference>
<dbReference type="AlphaFoldDB" id="F5Y6A2"/>
<evidence type="ECO:0000313" key="9">
    <source>
        <dbReference type="EMBL" id="AEG92788.1"/>
    </source>
</evidence>
<dbReference type="eggNOG" id="COG0586">
    <property type="taxonomic scope" value="Bacteria"/>
</dbReference>
<evidence type="ECO:0000256" key="1">
    <source>
        <dbReference type="ARBA" id="ARBA00004651"/>
    </source>
</evidence>
<feature type="transmembrane region" description="Helical" evidence="7">
    <location>
        <begin position="143"/>
        <end position="162"/>
    </location>
</feature>
<sequence length="168" mass="18317">MSGWIDQAWTALHTLQGPPAYGLVLGLLVASGFFLPVNEDLLLVAAAALTLKGLMQPPLLVLVAWAGIVTADALVFHWGRVFGARALENRWAARVLPPARLARAQAAIRRWGPLCIMAARFLPGLRTPIYFAAGSLRLPYRQLFLYDGAAAAAEIPLVVYAVRWFGER</sequence>
<dbReference type="OrthoDB" id="21108at2"/>
<dbReference type="RefSeq" id="WP_013901020.1">
    <property type="nucleotide sequence ID" value="NC_015677.1"/>
</dbReference>
<feature type="domain" description="VTT" evidence="8">
    <location>
        <begin position="39"/>
        <end position="162"/>
    </location>
</feature>
<dbReference type="InterPro" id="IPR032818">
    <property type="entry name" value="DedA-like"/>
</dbReference>
<dbReference type="InterPro" id="IPR032816">
    <property type="entry name" value="VTT_dom"/>
</dbReference>
<protein>
    <submittedName>
        <fullName evidence="9">Candidate membrane protein</fullName>
    </submittedName>
</protein>
<evidence type="ECO:0000256" key="7">
    <source>
        <dbReference type="RuleBase" id="RU367016"/>
    </source>
</evidence>
<evidence type="ECO:0000256" key="4">
    <source>
        <dbReference type="ARBA" id="ARBA00022692"/>
    </source>
</evidence>
<keyword evidence="6 7" id="KW-0472">Membrane</keyword>
<keyword evidence="3 7" id="KW-1003">Cell membrane</keyword>
<dbReference type="Pfam" id="PF09335">
    <property type="entry name" value="VTT_dom"/>
    <property type="match status" value="1"/>
</dbReference>
<evidence type="ECO:0000259" key="8">
    <source>
        <dbReference type="Pfam" id="PF09335"/>
    </source>
</evidence>
<comment type="caution">
    <text evidence="7">Lacks conserved residue(s) required for the propagation of feature annotation.</text>
</comment>
<evidence type="ECO:0000256" key="2">
    <source>
        <dbReference type="ARBA" id="ARBA00010792"/>
    </source>
</evidence>
<keyword evidence="5 7" id="KW-1133">Transmembrane helix</keyword>
<keyword evidence="4 7" id="KW-0812">Transmembrane</keyword>
<gene>
    <name evidence="9" type="ordered locus">Rta_16980</name>
</gene>
<feature type="transmembrane region" description="Helical" evidence="7">
    <location>
        <begin position="59"/>
        <end position="79"/>
    </location>
</feature>
<evidence type="ECO:0000256" key="5">
    <source>
        <dbReference type="ARBA" id="ARBA00022989"/>
    </source>
</evidence>
<proteinExistence type="inferred from homology"/>
<feature type="transmembrane region" description="Helical" evidence="7">
    <location>
        <begin position="20"/>
        <end position="38"/>
    </location>
</feature>
<keyword evidence="10" id="KW-1185">Reference proteome</keyword>